<feature type="active site" description="Proton acceptor" evidence="4">
    <location>
        <position position="157"/>
    </location>
</feature>
<dbReference type="Gene3D" id="3.40.1090.10">
    <property type="entry name" value="Cytosolic phospholipase A2 catalytic domain"/>
    <property type="match status" value="1"/>
</dbReference>
<dbReference type="EMBL" id="LCQQ01000028">
    <property type="protein sequence ID" value="KKW20588.1"/>
    <property type="molecule type" value="Genomic_DNA"/>
</dbReference>
<keyword evidence="6" id="KW-0645">Protease</keyword>
<sequence>MKPKKIGLALGGGGAKGFAHIGVIKTLVDAGIPIDCIAGTSMGALVGGYYAATKNIRRLEAIAARFEPEKRLSPRATALDHKGAFFRDSLVEKLLSEEFHNIKIEDLEIPFAAVATDARNGEEVVIKKGRMVDALRASAALPIVFSPAEVGGRLLIDGGLSNPVPADVVRELGAEYVIAVDVSSRWLDRPEQMIEVRDMYSIITNSLSVIEYQIGKTILKTADIVLRPPVIRFEGLSFVHNLEILEAGENEAKYHLREIRRGAGYPKTYRTPIEEFMDFLFG</sequence>
<evidence type="ECO:0000313" key="7">
    <source>
        <dbReference type="Proteomes" id="UP000034201"/>
    </source>
</evidence>
<evidence type="ECO:0000313" key="6">
    <source>
        <dbReference type="EMBL" id="KKW20588.1"/>
    </source>
</evidence>
<evidence type="ECO:0000259" key="5">
    <source>
        <dbReference type="PROSITE" id="PS51635"/>
    </source>
</evidence>
<gene>
    <name evidence="6" type="ORF">UY61_C0028G0006</name>
</gene>
<keyword evidence="2 4" id="KW-0442">Lipid degradation</keyword>
<dbReference type="Proteomes" id="UP000034201">
    <property type="component" value="Unassembled WGS sequence"/>
</dbReference>
<feature type="domain" description="PNPLA" evidence="5">
    <location>
        <begin position="8"/>
        <end position="170"/>
    </location>
</feature>
<proteinExistence type="predicted"/>
<dbReference type="GO" id="GO:0008233">
    <property type="term" value="F:peptidase activity"/>
    <property type="evidence" value="ECO:0007669"/>
    <property type="project" value="UniProtKB-KW"/>
</dbReference>
<dbReference type="GO" id="GO:0006508">
    <property type="term" value="P:proteolysis"/>
    <property type="evidence" value="ECO:0007669"/>
    <property type="project" value="UniProtKB-KW"/>
</dbReference>
<dbReference type="SUPFAM" id="SSF52151">
    <property type="entry name" value="FabD/lysophospholipase-like"/>
    <property type="match status" value="1"/>
</dbReference>
<dbReference type="Pfam" id="PF01734">
    <property type="entry name" value="Patatin"/>
    <property type="match status" value="1"/>
</dbReference>
<evidence type="ECO:0000256" key="1">
    <source>
        <dbReference type="ARBA" id="ARBA00022801"/>
    </source>
</evidence>
<dbReference type="PANTHER" id="PTHR14226">
    <property type="entry name" value="NEUROPATHY TARGET ESTERASE/SWISS CHEESE D.MELANOGASTER"/>
    <property type="match status" value="1"/>
</dbReference>
<dbReference type="PROSITE" id="PS51635">
    <property type="entry name" value="PNPLA"/>
    <property type="match status" value="1"/>
</dbReference>
<keyword evidence="3 4" id="KW-0443">Lipid metabolism</keyword>
<feature type="short sequence motif" description="GXSXG" evidence="4">
    <location>
        <begin position="39"/>
        <end position="43"/>
    </location>
</feature>
<comment type="caution">
    <text evidence="6">The sequence shown here is derived from an EMBL/GenBank/DDBJ whole genome shotgun (WGS) entry which is preliminary data.</text>
</comment>
<evidence type="ECO:0000256" key="4">
    <source>
        <dbReference type="PROSITE-ProRule" id="PRU01161"/>
    </source>
</evidence>
<dbReference type="PANTHER" id="PTHR14226:SF76">
    <property type="entry name" value="NTE FAMILY PROTEIN RSSA"/>
    <property type="match status" value="1"/>
</dbReference>
<dbReference type="AlphaFoldDB" id="A0A0G1WP28"/>
<evidence type="ECO:0000256" key="3">
    <source>
        <dbReference type="ARBA" id="ARBA00023098"/>
    </source>
</evidence>
<dbReference type="InterPro" id="IPR050301">
    <property type="entry name" value="NTE"/>
</dbReference>
<dbReference type="CDD" id="cd07205">
    <property type="entry name" value="Pat_PNPLA6_PNPLA7_NTE1_like"/>
    <property type="match status" value="1"/>
</dbReference>
<protein>
    <submittedName>
        <fullName evidence="6">Serine protease</fullName>
    </submittedName>
</protein>
<reference evidence="6 7" key="1">
    <citation type="journal article" date="2015" name="Nature">
        <title>rRNA introns, odd ribosomes, and small enigmatic genomes across a large radiation of phyla.</title>
        <authorList>
            <person name="Brown C.T."/>
            <person name="Hug L.A."/>
            <person name="Thomas B.C."/>
            <person name="Sharon I."/>
            <person name="Castelle C.J."/>
            <person name="Singh A."/>
            <person name="Wilkins M.J."/>
            <person name="Williams K.H."/>
            <person name="Banfield J.F."/>
        </authorList>
    </citation>
    <scope>NUCLEOTIDE SEQUENCE [LARGE SCALE GENOMIC DNA]</scope>
</reference>
<feature type="short sequence motif" description="DGA/G" evidence="4">
    <location>
        <begin position="157"/>
        <end position="159"/>
    </location>
</feature>
<organism evidence="6 7">
    <name type="scientific">Candidatus Adlerbacteria bacterium GW2011_GWC1_50_9</name>
    <dbReference type="NCBI Taxonomy" id="1618608"/>
    <lineage>
        <taxon>Bacteria</taxon>
        <taxon>Candidatus Adleribacteriota</taxon>
    </lineage>
</organism>
<evidence type="ECO:0000256" key="2">
    <source>
        <dbReference type="ARBA" id="ARBA00022963"/>
    </source>
</evidence>
<dbReference type="InterPro" id="IPR016035">
    <property type="entry name" value="Acyl_Trfase/lysoPLipase"/>
</dbReference>
<feature type="short sequence motif" description="GXGXXG" evidence="4">
    <location>
        <begin position="12"/>
        <end position="17"/>
    </location>
</feature>
<name>A0A0G1WP28_9BACT</name>
<accession>A0A0G1WP28</accession>
<dbReference type="GO" id="GO:0016042">
    <property type="term" value="P:lipid catabolic process"/>
    <property type="evidence" value="ECO:0007669"/>
    <property type="project" value="UniProtKB-UniRule"/>
</dbReference>
<feature type="active site" description="Nucleophile" evidence="4">
    <location>
        <position position="41"/>
    </location>
</feature>
<keyword evidence="1 4" id="KW-0378">Hydrolase</keyword>
<dbReference type="InterPro" id="IPR002641">
    <property type="entry name" value="PNPLA_dom"/>
</dbReference>